<dbReference type="SUPFAM" id="SSF55729">
    <property type="entry name" value="Acyl-CoA N-acyltransferases (Nat)"/>
    <property type="match status" value="1"/>
</dbReference>
<dbReference type="Proteomes" id="UP000276309">
    <property type="component" value="Chromosome"/>
</dbReference>
<evidence type="ECO:0000313" key="2">
    <source>
        <dbReference type="Proteomes" id="UP000276309"/>
    </source>
</evidence>
<dbReference type="AlphaFoldDB" id="A0A3G2L7N6"/>
<dbReference type="InterPro" id="IPR016181">
    <property type="entry name" value="Acyl_CoA_acyltransferase"/>
</dbReference>
<keyword evidence="2" id="KW-1185">Reference proteome</keyword>
<dbReference type="KEGG" id="emar:D1013_13240"/>
<name>A0A3G2L7N6_9FLAO</name>
<dbReference type="InterPro" id="IPR039968">
    <property type="entry name" value="BcerS-like"/>
</dbReference>
<sequence>MVSLKEAVSKDELKAFVKFPFALYKDSPYWVPPLVADELQTFDQSENPAFKNADAWFFMAYKDERPVGRVVAIINHLEVNQQKIRKMRFGWFDFIDDPEVSKALIEKVAEIGNQNGLDFMEGPVGFSNLDKVGVLTEGFDHIGSMVTWYNHPYYVEHYERLGFLKEKGYVENKFPVSNADPALFTKLNEIVKKRYGLREVNFKKTAEVLPMADKMFDLFNETYSKLSSFVPVTEEQKAYFKKKYISFINPEYIKFIVDKEDDLIAFAIVMPSFSKALQKSQGKLYPLGVFHMLKAKHFNKDALFYLIGIHPEFQNKGVTAIIFNEYYKTFKKKGIEMCYRTPELEDNIAIRQMWKHFDPKIFKRRCTYKKMLGTS</sequence>
<dbReference type="RefSeq" id="WP_121849287.1">
    <property type="nucleotide sequence ID" value="NZ_CP032050.1"/>
</dbReference>
<organism evidence="1 2">
    <name type="scientific">Euzebyella marina</name>
    <dbReference type="NCBI Taxonomy" id="1761453"/>
    <lineage>
        <taxon>Bacteria</taxon>
        <taxon>Pseudomonadati</taxon>
        <taxon>Bacteroidota</taxon>
        <taxon>Flavobacteriia</taxon>
        <taxon>Flavobacteriales</taxon>
        <taxon>Flavobacteriaceae</taxon>
        <taxon>Euzebyella</taxon>
    </lineage>
</organism>
<dbReference type="PANTHER" id="PTHR41368:SF1">
    <property type="entry name" value="PROTEIN YGHO"/>
    <property type="match status" value="1"/>
</dbReference>
<dbReference type="GO" id="GO:0016787">
    <property type="term" value="F:hydrolase activity"/>
    <property type="evidence" value="ECO:0007669"/>
    <property type="project" value="UniProtKB-KW"/>
</dbReference>
<dbReference type="EMBL" id="CP032050">
    <property type="protein sequence ID" value="AYN68272.1"/>
    <property type="molecule type" value="Genomic_DNA"/>
</dbReference>
<dbReference type="PANTHER" id="PTHR41368">
    <property type="entry name" value="PROTEIN YGHO"/>
    <property type="match status" value="1"/>
</dbReference>
<evidence type="ECO:0000313" key="1">
    <source>
        <dbReference type="EMBL" id="AYN68272.1"/>
    </source>
</evidence>
<dbReference type="OrthoDB" id="9806005at2"/>
<keyword evidence="1" id="KW-0378">Hydrolase</keyword>
<reference evidence="1 2" key="1">
    <citation type="submission" date="2018-08" db="EMBL/GenBank/DDBJ databases">
        <title>The reduced genetic potential of extracellular carbohydrate catabolism in Euzebyella marina RN62, a Flavobacteriia bacterium isolated from the hadal water.</title>
        <authorList>
            <person name="Xue C."/>
        </authorList>
    </citation>
    <scope>NUCLEOTIDE SEQUENCE [LARGE SCALE GENOMIC DNA]</scope>
    <source>
        <strain evidence="1 2">RN62</strain>
    </source>
</reference>
<gene>
    <name evidence="1" type="ORF">D1013_13240</name>
</gene>
<accession>A0A3G2L7N6</accession>
<proteinExistence type="predicted"/>
<protein>
    <submittedName>
        <fullName evidence="1">GTP cyclohydrolase</fullName>
    </submittedName>
</protein>
<dbReference type="Gene3D" id="3.40.630.30">
    <property type="match status" value="1"/>
</dbReference>